<evidence type="ECO:0000313" key="4">
    <source>
        <dbReference type="Proteomes" id="UP000030518"/>
    </source>
</evidence>
<dbReference type="Proteomes" id="UP000030518">
    <property type="component" value="Unassembled WGS sequence"/>
</dbReference>
<feature type="region of interest" description="Disordered" evidence="1">
    <location>
        <begin position="23"/>
        <end position="74"/>
    </location>
</feature>
<protein>
    <submittedName>
        <fullName evidence="3">Uncharacterized protein</fullName>
    </submittedName>
</protein>
<dbReference type="PATRIC" id="fig|1300345.3.peg.505"/>
<reference evidence="3 4" key="1">
    <citation type="submission" date="2014-09" db="EMBL/GenBank/DDBJ databases">
        <title>Genome sequences of Lysobacter dokdonensis DS-58.</title>
        <authorList>
            <person name="Kim J.F."/>
            <person name="Kwak M.-J."/>
        </authorList>
    </citation>
    <scope>NUCLEOTIDE SEQUENCE [LARGE SCALE GENOMIC DNA]</scope>
    <source>
        <strain evidence="3 4">DS-58</strain>
    </source>
</reference>
<dbReference type="AlphaFoldDB" id="A0A0A2WKI8"/>
<feature type="signal peptide" evidence="2">
    <location>
        <begin position="1"/>
        <end position="21"/>
    </location>
</feature>
<sequence length="74" mass="7722">MIIRNSLLLLALGAVAGTAFAASPQSMATPAPAAKSTAAKAEHKDKRTCEQRGKTGHCEKWSKADNTKAAAKNK</sequence>
<evidence type="ECO:0000256" key="2">
    <source>
        <dbReference type="SAM" id="SignalP"/>
    </source>
</evidence>
<evidence type="ECO:0000256" key="1">
    <source>
        <dbReference type="SAM" id="MobiDB-lite"/>
    </source>
</evidence>
<proteinExistence type="predicted"/>
<keyword evidence="2" id="KW-0732">Signal</keyword>
<accession>A0A0A2WKI8</accession>
<comment type="caution">
    <text evidence="3">The sequence shown here is derived from an EMBL/GenBank/DDBJ whole genome shotgun (WGS) entry which is preliminary data.</text>
</comment>
<name>A0A0A2WKI8_9GAMM</name>
<keyword evidence="4" id="KW-1185">Reference proteome</keyword>
<dbReference type="STRING" id="1300345.LF41_1205"/>
<organism evidence="3 4">
    <name type="scientific">Lysobacter dokdonensis DS-58</name>
    <dbReference type="NCBI Taxonomy" id="1300345"/>
    <lineage>
        <taxon>Bacteria</taxon>
        <taxon>Pseudomonadati</taxon>
        <taxon>Pseudomonadota</taxon>
        <taxon>Gammaproteobacteria</taxon>
        <taxon>Lysobacterales</taxon>
        <taxon>Lysobacteraceae</taxon>
        <taxon>Noviluteimonas</taxon>
    </lineage>
</organism>
<evidence type="ECO:0000313" key="3">
    <source>
        <dbReference type="EMBL" id="KGQ20666.1"/>
    </source>
</evidence>
<gene>
    <name evidence="3" type="ORF">LF41_1205</name>
</gene>
<feature type="chain" id="PRO_5001996649" evidence="2">
    <location>
        <begin position="22"/>
        <end position="74"/>
    </location>
</feature>
<feature type="compositionally biased region" description="Basic and acidic residues" evidence="1">
    <location>
        <begin position="40"/>
        <end position="66"/>
    </location>
</feature>
<dbReference type="RefSeq" id="WP_052116062.1">
    <property type="nucleotide sequence ID" value="NZ_JRKJ01000002.1"/>
</dbReference>
<feature type="compositionally biased region" description="Low complexity" evidence="1">
    <location>
        <begin position="23"/>
        <end position="39"/>
    </location>
</feature>
<dbReference type="EMBL" id="JRKJ01000002">
    <property type="protein sequence ID" value="KGQ20666.1"/>
    <property type="molecule type" value="Genomic_DNA"/>
</dbReference>